<accession>A0ABY6I0B4</accession>
<dbReference type="EMBL" id="CP104013">
    <property type="protein sequence ID" value="UYP48022.1"/>
    <property type="molecule type" value="Genomic_DNA"/>
</dbReference>
<organism evidence="7 8">
    <name type="scientific">Candidatus Lokiarchaeum ossiferum</name>
    <dbReference type="NCBI Taxonomy" id="2951803"/>
    <lineage>
        <taxon>Archaea</taxon>
        <taxon>Promethearchaeati</taxon>
        <taxon>Promethearchaeota</taxon>
        <taxon>Promethearchaeia</taxon>
        <taxon>Promethearchaeales</taxon>
        <taxon>Promethearchaeaceae</taxon>
        <taxon>Candidatus Lokiarchaeum</taxon>
    </lineage>
</organism>
<dbReference type="InterPro" id="IPR002797">
    <property type="entry name" value="Polysacc_synth"/>
</dbReference>
<evidence type="ECO:0000313" key="7">
    <source>
        <dbReference type="EMBL" id="UYP48022.1"/>
    </source>
</evidence>
<keyword evidence="2" id="KW-1003">Cell membrane</keyword>
<protein>
    <recommendedName>
        <fullName evidence="9">Polysaccharide biosynthesis protein</fullName>
    </recommendedName>
</protein>
<feature type="transmembrane region" description="Helical" evidence="6">
    <location>
        <begin position="295"/>
        <end position="313"/>
    </location>
</feature>
<evidence type="ECO:0000256" key="5">
    <source>
        <dbReference type="ARBA" id="ARBA00023136"/>
    </source>
</evidence>
<sequence length="477" mass="56288">MKRKENLINTGLKNTIFVLISQFFSLFFSLIMSFFIPKILGVEQFGYWNIYLFYASYAGIFHLGLLDGIYLRYGHYDYEDLPKEIFRSIFRILLFILLFFTLILFLLILFVLEDVEKKFSLFFAALNVVLGVYNIFVMIFQVTNKFRNYSFLTFLNGFLLFFSVIFLIFIEKINFRTLIIADFSVKLVILAISLYLCRDTVFGKQIPLKQGIKESWINIKVGSILMISNFLGMLLMGLGKIIVERFQSVSEFGLYSFANNSASIVIVFVSAISLVIYPMICRIKIEFLADYFNKLNILSTSIITVLLFSYYPIKWIINNYLIQYIPVLNYLYIIFPIIAFQSKMQILINTYLKRLRKERALLYANLLSVILFCIIGFSFFYFYRRIEVIAWCTFIALGWRCYSSEIYLKRNLNLKRKNENFIVEIGIIFSFIITARFFESPLDFILYLLCALVVFFIKRKTIIEIVKLIIVQIKERK</sequence>
<reference evidence="7" key="1">
    <citation type="submission" date="2022-09" db="EMBL/GenBank/DDBJ databases">
        <title>Actin cytoskeleton and complex cell architecture in an #Asgard archaeon.</title>
        <authorList>
            <person name="Ponce Toledo R.I."/>
            <person name="Schleper C."/>
            <person name="Rodrigues Oliveira T."/>
            <person name="Wollweber F."/>
            <person name="Xu J."/>
            <person name="Rittmann S."/>
            <person name="Klingl A."/>
            <person name="Pilhofer M."/>
        </authorList>
    </citation>
    <scope>NUCLEOTIDE SEQUENCE</scope>
    <source>
        <strain evidence="7">B-35</strain>
    </source>
</reference>
<gene>
    <name evidence="7" type="ORF">NEF87_004307</name>
</gene>
<keyword evidence="5 6" id="KW-0472">Membrane</keyword>
<dbReference type="InterPro" id="IPR050833">
    <property type="entry name" value="Poly_Biosynth_Transport"/>
</dbReference>
<feature type="transmembrane region" description="Helical" evidence="6">
    <location>
        <begin position="444"/>
        <end position="470"/>
    </location>
</feature>
<feature type="transmembrane region" description="Helical" evidence="6">
    <location>
        <begin position="92"/>
        <end position="112"/>
    </location>
</feature>
<evidence type="ECO:0000256" key="1">
    <source>
        <dbReference type="ARBA" id="ARBA00004651"/>
    </source>
</evidence>
<feature type="transmembrane region" description="Helical" evidence="6">
    <location>
        <begin position="176"/>
        <end position="196"/>
    </location>
</feature>
<keyword evidence="3 6" id="KW-0812">Transmembrane</keyword>
<evidence type="ECO:0000313" key="8">
    <source>
        <dbReference type="Proteomes" id="UP001208689"/>
    </source>
</evidence>
<feature type="transmembrane region" description="Helical" evidence="6">
    <location>
        <begin position="262"/>
        <end position="283"/>
    </location>
</feature>
<feature type="transmembrane region" description="Helical" evidence="6">
    <location>
        <begin position="388"/>
        <end position="408"/>
    </location>
</feature>
<keyword evidence="8" id="KW-1185">Reference proteome</keyword>
<evidence type="ECO:0008006" key="9">
    <source>
        <dbReference type="Google" id="ProtNLM"/>
    </source>
</evidence>
<dbReference type="Pfam" id="PF01943">
    <property type="entry name" value="Polysacc_synt"/>
    <property type="match status" value="1"/>
</dbReference>
<name>A0ABY6I0B4_9ARCH</name>
<feature type="transmembrane region" description="Helical" evidence="6">
    <location>
        <begin position="118"/>
        <end position="139"/>
    </location>
</feature>
<proteinExistence type="predicted"/>
<evidence type="ECO:0000256" key="4">
    <source>
        <dbReference type="ARBA" id="ARBA00022989"/>
    </source>
</evidence>
<dbReference type="Proteomes" id="UP001208689">
    <property type="component" value="Chromosome"/>
</dbReference>
<feature type="transmembrane region" description="Helical" evidence="6">
    <location>
        <begin position="48"/>
        <end position="71"/>
    </location>
</feature>
<evidence type="ECO:0000256" key="2">
    <source>
        <dbReference type="ARBA" id="ARBA00022475"/>
    </source>
</evidence>
<dbReference type="PANTHER" id="PTHR30250">
    <property type="entry name" value="PST FAMILY PREDICTED COLANIC ACID TRANSPORTER"/>
    <property type="match status" value="1"/>
</dbReference>
<feature type="transmembrane region" description="Helical" evidence="6">
    <location>
        <begin position="12"/>
        <end position="36"/>
    </location>
</feature>
<feature type="transmembrane region" description="Helical" evidence="6">
    <location>
        <begin position="361"/>
        <end position="382"/>
    </location>
</feature>
<feature type="transmembrane region" description="Helical" evidence="6">
    <location>
        <begin position="151"/>
        <end position="170"/>
    </location>
</feature>
<comment type="subcellular location">
    <subcellularLocation>
        <location evidence="1">Cell membrane</location>
        <topology evidence="1">Multi-pass membrane protein</topology>
    </subcellularLocation>
</comment>
<feature type="transmembrane region" description="Helical" evidence="6">
    <location>
        <begin position="420"/>
        <end position="438"/>
    </location>
</feature>
<keyword evidence="4 6" id="KW-1133">Transmembrane helix</keyword>
<dbReference type="PANTHER" id="PTHR30250:SF11">
    <property type="entry name" value="O-ANTIGEN TRANSPORTER-RELATED"/>
    <property type="match status" value="1"/>
</dbReference>
<evidence type="ECO:0000256" key="6">
    <source>
        <dbReference type="SAM" id="Phobius"/>
    </source>
</evidence>
<feature type="transmembrane region" description="Helical" evidence="6">
    <location>
        <begin position="319"/>
        <end position="340"/>
    </location>
</feature>
<evidence type="ECO:0000256" key="3">
    <source>
        <dbReference type="ARBA" id="ARBA00022692"/>
    </source>
</evidence>
<feature type="transmembrane region" description="Helical" evidence="6">
    <location>
        <begin position="217"/>
        <end position="242"/>
    </location>
</feature>